<accession>A0A9P6TVB0</accession>
<name>A0A9P6TVB0_9FUNG</name>
<keyword evidence="1" id="KW-1133">Transmembrane helix</keyword>
<feature type="non-terminal residue" evidence="2">
    <location>
        <position position="54"/>
    </location>
</feature>
<evidence type="ECO:0000313" key="3">
    <source>
        <dbReference type="Proteomes" id="UP000726737"/>
    </source>
</evidence>
<dbReference type="OrthoDB" id="9992270at2759"/>
<keyword evidence="1" id="KW-0812">Transmembrane</keyword>
<proteinExistence type="predicted"/>
<reference evidence="2" key="1">
    <citation type="journal article" date="2020" name="Fungal Divers.">
        <title>Resolving the Mortierellaceae phylogeny through synthesis of multi-gene phylogenetics and phylogenomics.</title>
        <authorList>
            <person name="Vandepol N."/>
            <person name="Liber J."/>
            <person name="Desiro A."/>
            <person name="Na H."/>
            <person name="Kennedy M."/>
            <person name="Barry K."/>
            <person name="Grigoriev I.V."/>
            <person name="Miller A.N."/>
            <person name="O'Donnell K."/>
            <person name="Stajich J.E."/>
            <person name="Bonito G."/>
        </authorList>
    </citation>
    <scope>NUCLEOTIDE SEQUENCE</scope>
    <source>
        <strain evidence="2">KOD948</strain>
    </source>
</reference>
<gene>
    <name evidence="2" type="ORF">BG011_000986</name>
</gene>
<comment type="caution">
    <text evidence="2">The sequence shown here is derived from an EMBL/GenBank/DDBJ whole genome shotgun (WGS) entry which is preliminary data.</text>
</comment>
<dbReference type="EMBL" id="JAAAJA010001234">
    <property type="protein sequence ID" value="KAG0247746.1"/>
    <property type="molecule type" value="Genomic_DNA"/>
</dbReference>
<keyword evidence="3" id="KW-1185">Reference proteome</keyword>
<evidence type="ECO:0000256" key="1">
    <source>
        <dbReference type="SAM" id="Phobius"/>
    </source>
</evidence>
<dbReference type="PANTHER" id="PTHR40135:SF1">
    <property type="entry name" value="MITOCHONDRIAL PHOSPHATE CARRIER PROTEIN"/>
    <property type="match status" value="1"/>
</dbReference>
<dbReference type="PANTHER" id="PTHR40135">
    <property type="entry name" value="MITOCHONDRIAL PHOSPHATE CARRIER PROTEIN"/>
    <property type="match status" value="1"/>
</dbReference>
<sequence>MARYKVLTVVNFIIGTSALSFQIGVLYPWHHQLDEDFKRLERHHKSNLELFHNR</sequence>
<evidence type="ECO:0000313" key="2">
    <source>
        <dbReference type="EMBL" id="KAG0247746.1"/>
    </source>
</evidence>
<dbReference type="AlphaFoldDB" id="A0A9P6TVB0"/>
<feature type="transmembrane region" description="Helical" evidence="1">
    <location>
        <begin position="6"/>
        <end position="29"/>
    </location>
</feature>
<organism evidence="2 3">
    <name type="scientific">Mortierella polycephala</name>
    <dbReference type="NCBI Taxonomy" id="41804"/>
    <lineage>
        <taxon>Eukaryota</taxon>
        <taxon>Fungi</taxon>
        <taxon>Fungi incertae sedis</taxon>
        <taxon>Mucoromycota</taxon>
        <taxon>Mortierellomycotina</taxon>
        <taxon>Mortierellomycetes</taxon>
        <taxon>Mortierellales</taxon>
        <taxon>Mortierellaceae</taxon>
        <taxon>Mortierella</taxon>
    </lineage>
</organism>
<dbReference type="Proteomes" id="UP000726737">
    <property type="component" value="Unassembled WGS sequence"/>
</dbReference>
<protein>
    <submittedName>
        <fullName evidence="2">Uncharacterized protein</fullName>
    </submittedName>
</protein>
<keyword evidence="1" id="KW-0472">Membrane</keyword>